<comment type="caution">
    <text evidence="2">The sequence shown here is derived from an EMBL/GenBank/DDBJ whole genome shotgun (WGS) entry which is preliminary data.</text>
</comment>
<evidence type="ECO:0000256" key="1">
    <source>
        <dbReference type="SAM" id="Phobius"/>
    </source>
</evidence>
<evidence type="ECO:0000313" key="2">
    <source>
        <dbReference type="EMBL" id="GIY35937.1"/>
    </source>
</evidence>
<sequence>MATLKLENCILMSWWTTFIPLFVCDGVNAYFCLIVFIRQYLEGQYKDAAQRSSWSLIQLLLIFLFKLLLCLDVSTPVGVHASQSNTCDGHLKTKNMDLELNININTPSDILIKFIDINSNPSAHEFASDLNTLDTKIRTANEDDELNILDDHLDAICSRIEAEPTINNITYVILLRHERLINAVT</sequence>
<keyword evidence="1" id="KW-1133">Transmembrane helix</keyword>
<name>A0AAV4STR2_9ARAC</name>
<dbReference type="InterPro" id="IPR019396">
    <property type="entry name" value="TM_Fragile-X-F-assoc"/>
</dbReference>
<dbReference type="EMBL" id="BPLQ01008209">
    <property type="protein sequence ID" value="GIY35937.1"/>
    <property type="molecule type" value="Genomic_DNA"/>
</dbReference>
<dbReference type="PANTHER" id="PTHR13568:SF9">
    <property type="entry name" value="TRANSMEMBRANE PROTEIN 203"/>
    <property type="match status" value="1"/>
</dbReference>
<dbReference type="GO" id="GO:0005783">
    <property type="term" value="C:endoplasmic reticulum"/>
    <property type="evidence" value="ECO:0007669"/>
    <property type="project" value="TreeGrafter"/>
</dbReference>
<organism evidence="2 3">
    <name type="scientific">Caerostris darwini</name>
    <dbReference type="NCBI Taxonomy" id="1538125"/>
    <lineage>
        <taxon>Eukaryota</taxon>
        <taxon>Metazoa</taxon>
        <taxon>Ecdysozoa</taxon>
        <taxon>Arthropoda</taxon>
        <taxon>Chelicerata</taxon>
        <taxon>Arachnida</taxon>
        <taxon>Araneae</taxon>
        <taxon>Araneomorphae</taxon>
        <taxon>Entelegynae</taxon>
        <taxon>Araneoidea</taxon>
        <taxon>Araneidae</taxon>
        <taxon>Caerostris</taxon>
    </lineage>
</organism>
<dbReference type="AlphaFoldDB" id="A0AAV4STR2"/>
<reference evidence="2 3" key="1">
    <citation type="submission" date="2021-06" db="EMBL/GenBank/DDBJ databases">
        <title>Caerostris darwini draft genome.</title>
        <authorList>
            <person name="Kono N."/>
            <person name="Arakawa K."/>
        </authorList>
    </citation>
    <scope>NUCLEOTIDE SEQUENCE [LARGE SCALE GENOMIC DNA]</scope>
</reference>
<dbReference type="Proteomes" id="UP001054837">
    <property type="component" value="Unassembled WGS sequence"/>
</dbReference>
<gene>
    <name evidence="2" type="ORF">CDAR_434631</name>
</gene>
<accession>A0AAV4STR2</accession>
<protein>
    <submittedName>
        <fullName evidence="2">Uncharacterized protein</fullName>
    </submittedName>
</protein>
<feature type="transmembrane region" description="Helical" evidence="1">
    <location>
        <begin position="12"/>
        <end position="36"/>
    </location>
</feature>
<proteinExistence type="predicted"/>
<dbReference type="Pfam" id="PF10269">
    <property type="entry name" value="Tmemb_185A"/>
    <property type="match status" value="1"/>
</dbReference>
<keyword evidence="1" id="KW-0472">Membrane</keyword>
<keyword evidence="1" id="KW-0812">Transmembrane</keyword>
<dbReference type="PANTHER" id="PTHR13568">
    <property type="entry name" value="FAM11A, B PROTEIN"/>
    <property type="match status" value="1"/>
</dbReference>
<dbReference type="GO" id="GO:0006874">
    <property type="term" value="P:intracellular calcium ion homeostasis"/>
    <property type="evidence" value="ECO:0007669"/>
    <property type="project" value="TreeGrafter"/>
</dbReference>
<evidence type="ECO:0000313" key="3">
    <source>
        <dbReference type="Proteomes" id="UP001054837"/>
    </source>
</evidence>
<keyword evidence="3" id="KW-1185">Reference proteome</keyword>